<dbReference type="InterPro" id="IPR029063">
    <property type="entry name" value="SAM-dependent_MTases_sf"/>
</dbReference>
<dbReference type="STRING" id="717772.THIAE_04605"/>
<dbReference type="Gene3D" id="3.40.50.150">
    <property type="entry name" value="Vaccinia Virus protein VP39"/>
    <property type="match status" value="1"/>
</dbReference>
<dbReference type="HOGENOM" id="CLU_059838_0_0_6"/>
<dbReference type="InParanoid" id="W0DW25"/>
<evidence type="ECO:0000313" key="3">
    <source>
        <dbReference type="Proteomes" id="UP000005380"/>
    </source>
</evidence>
<accession>W0DW25</accession>
<name>W0DW25_9GAMM</name>
<evidence type="ECO:0000259" key="1">
    <source>
        <dbReference type="Pfam" id="PF13649"/>
    </source>
</evidence>
<dbReference type="CDD" id="cd02440">
    <property type="entry name" value="AdoMet_MTases"/>
    <property type="match status" value="1"/>
</dbReference>
<dbReference type="EMBL" id="CP007030">
    <property type="protein sequence ID" value="AHF01164.1"/>
    <property type="molecule type" value="Genomic_DNA"/>
</dbReference>
<dbReference type="InterPro" id="IPR041698">
    <property type="entry name" value="Methyltransf_25"/>
</dbReference>
<dbReference type="Proteomes" id="UP000005380">
    <property type="component" value="Chromosome"/>
</dbReference>
<dbReference type="eggNOG" id="COG2227">
    <property type="taxonomic scope" value="Bacteria"/>
</dbReference>
<sequence length="256" mass="28606">MQARFEQAYPWQLPAHADCLNQLPSRDVPLGLIAAADQLPDYQAWLAAKGYDLQACLTIAQFNQLDPSLWPKVSGSQAKRLWQANAFLLAQVADVALFNPALHLQALDLGCGGGREAVALAKQGWKVVAVDNQPPALRCAQDLAQAEQVSVDFRLADLTQPTQRPTERFDLIYQLRFLDRHLFDYIETHIKPGGYLLIETFHEGVQAFGSPKNPRFILQPGELAQRFAHFDIIVDKLCTLPDGRPMNAFLARKPTH</sequence>
<keyword evidence="3" id="KW-1185">Reference proteome</keyword>
<proteinExistence type="predicted"/>
<dbReference type="GO" id="GO:0010420">
    <property type="term" value="F:polyprenyldihydroxybenzoate methyltransferase activity"/>
    <property type="evidence" value="ECO:0007669"/>
    <property type="project" value="TreeGrafter"/>
</dbReference>
<reference evidence="2 3" key="1">
    <citation type="submission" date="2013-12" db="EMBL/GenBank/DDBJ databases">
        <authorList>
            <consortium name="DOE Joint Genome Institute"/>
            <person name="Kappler U."/>
            <person name="Huntemann M."/>
            <person name="Han J."/>
            <person name="Chen A."/>
            <person name="Kyrpides N."/>
            <person name="Mavromatis K."/>
            <person name="Markowitz V."/>
            <person name="Palaniappan K."/>
            <person name="Ivanova N."/>
            <person name="Schaumberg A."/>
            <person name="Pati A."/>
            <person name="Liolios K."/>
            <person name="Nordberg H.P."/>
            <person name="Cantor M.N."/>
            <person name="Hua S.X."/>
            <person name="Woyke T."/>
        </authorList>
    </citation>
    <scope>NUCLEOTIDE SEQUENCE [LARGE SCALE GENOMIC DNA]</scope>
    <source>
        <strain evidence="3">AL2</strain>
    </source>
</reference>
<dbReference type="PANTHER" id="PTHR43464">
    <property type="entry name" value="METHYLTRANSFERASE"/>
    <property type="match status" value="1"/>
</dbReference>
<feature type="domain" description="Methyltransferase" evidence="1">
    <location>
        <begin position="107"/>
        <end position="194"/>
    </location>
</feature>
<dbReference type="KEGG" id="tao:THIAE_04605"/>
<protein>
    <recommendedName>
        <fullName evidence="1">Methyltransferase domain-containing protein</fullName>
    </recommendedName>
</protein>
<organism evidence="2 3">
    <name type="scientific">Thiomicrospira aerophila AL3</name>
    <dbReference type="NCBI Taxonomy" id="717772"/>
    <lineage>
        <taxon>Bacteria</taxon>
        <taxon>Pseudomonadati</taxon>
        <taxon>Pseudomonadota</taxon>
        <taxon>Gammaproteobacteria</taxon>
        <taxon>Thiotrichales</taxon>
        <taxon>Piscirickettsiaceae</taxon>
        <taxon>Thiomicrospira</taxon>
    </lineage>
</organism>
<gene>
    <name evidence="2" type="ORF">THIAE_04605</name>
</gene>
<evidence type="ECO:0000313" key="2">
    <source>
        <dbReference type="EMBL" id="AHF01164.1"/>
    </source>
</evidence>
<dbReference type="AlphaFoldDB" id="W0DW25"/>
<dbReference type="PANTHER" id="PTHR43464:SF23">
    <property type="entry name" value="JUVENILE HORMONE ACID O-METHYLTRANSFERASE"/>
    <property type="match status" value="1"/>
</dbReference>
<dbReference type="SUPFAM" id="SSF53335">
    <property type="entry name" value="S-adenosyl-L-methionine-dependent methyltransferases"/>
    <property type="match status" value="1"/>
</dbReference>
<dbReference type="Pfam" id="PF13649">
    <property type="entry name" value="Methyltransf_25"/>
    <property type="match status" value="1"/>
</dbReference>